<dbReference type="GO" id="GO:0030056">
    <property type="term" value="C:hemidesmosome"/>
    <property type="evidence" value="ECO:0007669"/>
    <property type="project" value="TreeGrafter"/>
</dbReference>
<dbReference type="InParanoid" id="H2ZGQ6"/>
<keyword evidence="1" id="KW-0597">Phosphoprotein</keyword>
<dbReference type="GO" id="GO:0008307">
    <property type="term" value="F:structural constituent of muscle"/>
    <property type="evidence" value="ECO:0007669"/>
    <property type="project" value="TreeGrafter"/>
</dbReference>
<proteinExistence type="predicted"/>
<protein>
    <submittedName>
        <fullName evidence="4">Uncharacterized protein</fullName>
    </submittedName>
</protein>
<dbReference type="GO" id="GO:0031581">
    <property type="term" value="P:hemidesmosome assembly"/>
    <property type="evidence" value="ECO:0007669"/>
    <property type="project" value="TreeGrafter"/>
</dbReference>
<dbReference type="Proteomes" id="UP000007875">
    <property type="component" value="Unassembled WGS sequence"/>
</dbReference>
<dbReference type="GO" id="GO:0005200">
    <property type="term" value="F:structural constituent of cytoskeleton"/>
    <property type="evidence" value="ECO:0007669"/>
    <property type="project" value="TreeGrafter"/>
</dbReference>
<dbReference type="InterPro" id="IPR001101">
    <property type="entry name" value="Plectin_repeat"/>
</dbReference>
<reference evidence="4" key="3">
    <citation type="submission" date="2025-09" db="UniProtKB">
        <authorList>
            <consortium name="Ensembl"/>
        </authorList>
    </citation>
    <scope>IDENTIFICATION</scope>
</reference>
<dbReference type="GO" id="GO:0045296">
    <property type="term" value="F:cadherin binding"/>
    <property type="evidence" value="ECO:0007669"/>
    <property type="project" value="TreeGrafter"/>
</dbReference>
<dbReference type="GO" id="GO:0048471">
    <property type="term" value="C:perinuclear region of cytoplasm"/>
    <property type="evidence" value="ECO:0007669"/>
    <property type="project" value="TreeGrafter"/>
</dbReference>
<dbReference type="GO" id="GO:0030506">
    <property type="term" value="F:ankyrin binding"/>
    <property type="evidence" value="ECO:0007669"/>
    <property type="project" value="TreeGrafter"/>
</dbReference>
<dbReference type="Pfam" id="PF00681">
    <property type="entry name" value="Plectin"/>
    <property type="match status" value="2"/>
</dbReference>
<feature type="compositionally biased region" description="Low complexity" evidence="3">
    <location>
        <begin position="270"/>
        <end position="289"/>
    </location>
</feature>
<reference evidence="4" key="2">
    <citation type="submission" date="2025-08" db="UniProtKB">
        <authorList>
            <consortium name="Ensembl"/>
        </authorList>
    </citation>
    <scope>IDENTIFICATION</scope>
</reference>
<dbReference type="GO" id="GO:0005882">
    <property type="term" value="C:intermediate filament"/>
    <property type="evidence" value="ECO:0007669"/>
    <property type="project" value="TreeGrafter"/>
</dbReference>
<evidence type="ECO:0000256" key="2">
    <source>
        <dbReference type="ARBA" id="ARBA00022737"/>
    </source>
</evidence>
<dbReference type="GO" id="GO:0042383">
    <property type="term" value="C:sarcolemma"/>
    <property type="evidence" value="ECO:0007669"/>
    <property type="project" value="TreeGrafter"/>
</dbReference>
<reference evidence="5" key="1">
    <citation type="submission" date="2003-08" db="EMBL/GenBank/DDBJ databases">
        <authorList>
            <person name="Birren B."/>
            <person name="Nusbaum C."/>
            <person name="Abebe A."/>
            <person name="Abouelleil A."/>
            <person name="Adekoya E."/>
            <person name="Ait-zahra M."/>
            <person name="Allen N."/>
            <person name="Allen T."/>
            <person name="An P."/>
            <person name="Anderson M."/>
            <person name="Anderson S."/>
            <person name="Arachchi H."/>
            <person name="Armbruster J."/>
            <person name="Bachantsang P."/>
            <person name="Baldwin J."/>
            <person name="Barry A."/>
            <person name="Bayul T."/>
            <person name="Blitshsteyn B."/>
            <person name="Bloom T."/>
            <person name="Blye J."/>
            <person name="Boguslavskiy L."/>
            <person name="Borowsky M."/>
            <person name="Boukhgalter B."/>
            <person name="Brunache A."/>
            <person name="Butler J."/>
            <person name="Calixte N."/>
            <person name="Calvo S."/>
            <person name="Camarata J."/>
            <person name="Campo K."/>
            <person name="Chang J."/>
            <person name="Cheshatsang Y."/>
            <person name="Citroen M."/>
            <person name="Collymore A."/>
            <person name="Considine T."/>
            <person name="Cook A."/>
            <person name="Cooke P."/>
            <person name="Corum B."/>
            <person name="Cuomo C."/>
            <person name="David R."/>
            <person name="Dawoe T."/>
            <person name="Degray S."/>
            <person name="Dodge S."/>
            <person name="Dooley K."/>
            <person name="Dorje P."/>
            <person name="Dorjee K."/>
            <person name="Dorris L."/>
            <person name="Duffey N."/>
            <person name="Dupes A."/>
            <person name="Elkins T."/>
            <person name="Engels R."/>
            <person name="Erickson J."/>
            <person name="Farina A."/>
            <person name="Faro S."/>
            <person name="Ferreira P."/>
            <person name="Fischer H."/>
            <person name="Fitzgerald M."/>
            <person name="Foley K."/>
            <person name="Gage D."/>
            <person name="Galagan J."/>
            <person name="Gearin G."/>
            <person name="Gnerre S."/>
            <person name="Gnirke A."/>
            <person name="Goyette A."/>
            <person name="Graham J."/>
            <person name="Grandbois E."/>
            <person name="Gyaltsen K."/>
            <person name="Hafez N."/>
            <person name="Hagopian D."/>
            <person name="Hagos B."/>
            <person name="Hall J."/>
            <person name="Hatcher B."/>
            <person name="Heller A."/>
            <person name="Higgins H."/>
            <person name="Honan T."/>
            <person name="Horn A."/>
            <person name="Houde N."/>
            <person name="Hughes L."/>
            <person name="Hulme W."/>
            <person name="Husby E."/>
            <person name="Iliev I."/>
            <person name="Jaffe D."/>
            <person name="Jones C."/>
            <person name="Kamal M."/>
            <person name="Kamat A."/>
            <person name="Kamvysselis M."/>
            <person name="Karlsson E."/>
            <person name="Kells C."/>
            <person name="Kieu A."/>
            <person name="Kisner P."/>
            <person name="Kodira C."/>
            <person name="Kulbokas E."/>
            <person name="Labutti K."/>
            <person name="Lama D."/>
            <person name="Landers T."/>
            <person name="Leger J."/>
            <person name="Levine S."/>
            <person name="Lewis D."/>
            <person name="Lewis T."/>
            <person name="Lindblad-toh K."/>
            <person name="Liu X."/>
            <person name="Lokyitsang T."/>
            <person name="Lokyitsang Y."/>
            <person name="Lucien O."/>
            <person name="Lui A."/>
            <person name="Ma L.J."/>
            <person name="Mabbitt R."/>
            <person name="Macdonald J."/>
            <person name="Maclean C."/>
            <person name="Major J."/>
            <person name="Manning J."/>
            <person name="Marabella R."/>
            <person name="Maru K."/>
            <person name="Matthews C."/>
            <person name="Mauceli E."/>
            <person name="Mccarthy M."/>
            <person name="Mcdonough S."/>
            <person name="Mcghee T."/>
            <person name="Meldrim J."/>
            <person name="Meneus L."/>
            <person name="Mesirov J."/>
            <person name="Mihalev A."/>
            <person name="Mihova T."/>
            <person name="Mikkelsen T."/>
            <person name="Mlenga V."/>
            <person name="Moru K."/>
            <person name="Mozes J."/>
            <person name="Mulrain L."/>
            <person name="Munson G."/>
            <person name="Naylor J."/>
            <person name="Newes C."/>
            <person name="Nguyen C."/>
            <person name="Nguyen N."/>
            <person name="Nguyen T."/>
            <person name="Nicol R."/>
            <person name="Nielsen C."/>
            <person name="Nizzari M."/>
            <person name="Norbu C."/>
            <person name="Norbu N."/>
            <person name="O'donnell P."/>
            <person name="Okoawo O."/>
            <person name="O'leary S."/>
            <person name="Omotosho B."/>
            <person name="O'neill K."/>
            <person name="Osman S."/>
            <person name="Parker S."/>
            <person name="Perrin D."/>
            <person name="Phunkhang P."/>
            <person name="Piqani B."/>
            <person name="Purcell S."/>
            <person name="Rachupka T."/>
            <person name="Ramasamy U."/>
            <person name="Rameau R."/>
            <person name="Ray V."/>
            <person name="Raymond C."/>
            <person name="Retta R."/>
            <person name="Richardson S."/>
            <person name="Rise C."/>
            <person name="Rodriguez J."/>
            <person name="Rogers J."/>
            <person name="Rogov P."/>
            <person name="Rutman M."/>
            <person name="Schupbach R."/>
            <person name="Seaman C."/>
            <person name="Settipalli S."/>
            <person name="Sharpe T."/>
            <person name="Sheridan J."/>
            <person name="Sherpa N."/>
            <person name="Shi J."/>
            <person name="Smirnov S."/>
            <person name="Smith C."/>
            <person name="Sougnez C."/>
            <person name="Spencer B."/>
            <person name="Stalker J."/>
            <person name="Stange-thomann N."/>
            <person name="Stavropoulos S."/>
            <person name="Stetson K."/>
            <person name="Stone C."/>
            <person name="Stone S."/>
            <person name="Stubbs M."/>
            <person name="Talamas J."/>
            <person name="Tchuinga P."/>
            <person name="Tenzing P."/>
            <person name="Tesfaye S."/>
            <person name="Theodore J."/>
            <person name="Thoulutsang Y."/>
            <person name="Topham K."/>
            <person name="Towey S."/>
            <person name="Tsamla T."/>
            <person name="Tsomo N."/>
            <person name="Vallee D."/>
            <person name="Vassiliev H."/>
            <person name="Venkataraman V."/>
            <person name="Vinson J."/>
            <person name="Vo A."/>
            <person name="Wade C."/>
            <person name="Wang S."/>
            <person name="Wangchuk T."/>
            <person name="Wangdi T."/>
            <person name="Whittaker C."/>
            <person name="Wilkinson J."/>
            <person name="Wu Y."/>
            <person name="Wyman D."/>
            <person name="Yadav S."/>
            <person name="Yang S."/>
            <person name="Yang X."/>
            <person name="Yeager S."/>
            <person name="Yee E."/>
            <person name="Young G."/>
            <person name="Zainoun J."/>
            <person name="Zembeck L."/>
            <person name="Zimmer A."/>
            <person name="Zody M."/>
            <person name="Lander E."/>
        </authorList>
    </citation>
    <scope>NUCLEOTIDE SEQUENCE [LARGE SCALE GENOMIC DNA]</scope>
</reference>
<sequence>MLERRKSRDDIVFQSGWRKTVKLMDLIRANVIRESRVLQLEHETITEEEVAKELKPYLIGKYPIAGIYNDVTGSKMSLFQAYKEKIISRGTALSLLEAQAAVGSIIDPYEGRSMGVSEALQQNLLDKNFAAVLARAERAVTGYKTRDSEEKLSLFQAMQKGLVVEKHGIRLLEAQIATGGVIDPVANHRLPVEIAFERGLFNERLHRTLEDPSDDTKGFLDPNTNENLTYIELIERCVEDPDTELLLLPLVRPDEKKYYEGGHLEETAIRTRMSVSKSRTTSSSSTEED</sequence>
<evidence type="ECO:0000313" key="4">
    <source>
        <dbReference type="Ensembl" id="ENSCSAVP00000016772.1"/>
    </source>
</evidence>
<dbReference type="STRING" id="51511.ENSCSAVP00000016772"/>
<dbReference type="Ensembl" id="ENSCSAVT00000016954.1">
    <property type="protein sequence ID" value="ENSCSAVP00000016772.1"/>
    <property type="gene ID" value="ENSCSAVG00000009866.1"/>
</dbReference>
<dbReference type="GO" id="GO:0042060">
    <property type="term" value="P:wound healing"/>
    <property type="evidence" value="ECO:0007669"/>
    <property type="project" value="TreeGrafter"/>
</dbReference>
<keyword evidence="2" id="KW-0677">Repeat</keyword>
<evidence type="ECO:0000256" key="1">
    <source>
        <dbReference type="ARBA" id="ARBA00022553"/>
    </source>
</evidence>
<dbReference type="SUPFAM" id="SSF75399">
    <property type="entry name" value="Plakin repeat"/>
    <property type="match status" value="1"/>
</dbReference>
<dbReference type="PANTHER" id="PTHR23169">
    <property type="entry name" value="ENVOPLAKIN"/>
    <property type="match status" value="1"/>
</dbReference>
<dbReference type="AlphaFoldDB" id="H2ZGQ6"/>
<organism evidence="4 5">
    <name type="scientific">Ciona savignyi</name>
    <name type="common">Pacific transparent sea squirt</name>
    <dbReference type="NCBI Taxonomy" id="51511"/>
    <lineage>
        <taxon>Eukaryota</taxon>
        <taxon>Metazoa</taxon>
        <taxon>Chordata</taxon>
        <taxon>Tunicata</taxon>
        <taxon>Ascidiacea</taxon>
        <taxon>Phlebobranchia</taxon>
        <taxon>Cionidae</taxon>
        <taxon>Ciona</taxon>
    </lineage>
</organism>
<dbReference type="SMART" id="SM00250">
    <property type="entry name" value="PLEC"/>
    <property type="match status" value="5"/>
</dbReference>
<dbReference type="GO" id="GO:0005925">
    <property type="term" value="C:focal adhesion"/>
    <property type="evidence" value="ECO:0007669"/>
    <property type="project" value="TreeGrafter"/>
</dbReference>
<evidence type="ECO:0000256" key="3">
    <source>
        <dbReference type="SAM" id="MobiDB-lite"/>
    </source>
</evidence>
<dbReference type="PANTHER" id="PTHR23169:SF20">
    <property type="entry name" value="PLECTIN"/>
    <property type="match status" value="1"/>
</dbReference>
<feature type="region of interest" description="Disordered" evidence="3">
    <location>
        <begin position="269"/>
        <end position="289"/>
    </location>
</feature>
<accession>H2ZGQ6</accession>
<name>H2ZGQ6_CIOSA</name>
<evidence type="ECO:0000313" key="5">
    <source>
        <dbReference type="Proteomes" id="UP000007875"/>
    </source>
</evidence>
<dbReference type="InterPro" id="IPR043197">
    <property type="entry name" value="Plakin"/>
</dbReference>
<dbReference type="Gene3D" id="3.90.1290.10">
    <property type="entry name" value="Plakin repeat"/>
    <property type="match status" value="1"/>
</dbReference>
<dbReference type="GeneTree" id="ENSGT00940000154843"/>
<dbReference type="HOGENOM" id="CLU_077291_0_0_1"/>
<dbReference type="GO" id="GO:0045104">
    <property type="term" value="P:intermediate filament cytoskeleton organization"/>
    <property type="evidence" value="ECO:0007669"/>
    <property type="project" value="InterPro"/>
</dbReference>
<dbReference type="InterPro" id="IPR035915">
    <property type="entry name" value="Plakin_repeat_sf"/>
</dbReference>
<dbReference type="eggNOG" id="KOG0516">
    <property type="taxonomic scope" value="Eukaryota"/>
</dbReference>
<keyword evidence="5" id="KW-1185">Reference proteome</keyword>